<dbReference type="InterPro" id="IPR058625">
    <property type="entry name" value="MdtA-like_BSH"/>
</dbReference>
<protein>
    <submittedName>
        <fullName evidence="5">Secretion protein, HlyD family</fullName>
    </submittedName>
</protein>
<evidence type="ECO:0000259" key="4">
    <source>
        <dbReference type="Pfam" id="PF25954"/>
    </source>
</evidence>
<organism evidence="5 6">
    <name type="scientific">Bartonella bovis m02</name>
    <dbReference type="NCBI Taxonomy" id="1094492"/>
    <lineage>
        <taxon>Bacteria</taxon>
        <taxon>Pseudomonadati</taxon>
        <taxon>Pseudomonadota</taxon>
        <taxon>Alphaproteobacteria</taxon>
        <taxon>Hyphomicrobiales</taxon>
        <taxon>Bartonellaceae</taxon>
        <taxon>Bartonella</taxon>
    </lineage>
</organism>
<dbReference type="RefSeq" id="WP_010702990.1">
    <property type="nucleotide sequence ID" value="NZ_KB915626.1"/>
</dbReference>
<dbReference type="STRING" id="1094492.m02_12490"/>
<reference evidence="5 6" key="1">
    <citation type="journal article" date="2013" name="PLoS Genet.">
        <title>A gene transfer agent and a dynamic repertoire of secretion systems hold the keys to the explosive radiation of the emerging pathogen Bartonella.</title>
        <authorList>
            <person name="Guy L."/>
            <person name="Nystedt B."/>
            <person name="Toft C."/>
            <person name="Zaremba-Niedzwiedzka K."/>
            <person name="Berglund E.C."/>
            <person name="Granberg F."/>
            <person name="Naslund K."/>
            <person name="Eriksson A.S."/>
            <person name="Andersson S.G."/>
        </authorList>
    </citation>
    <scope>NUCLEOTIDE SEQUENCE [LARGE SCALE GENOMIC DNA]</scope>
    <source>
        <strain evidence="6">m02</strain>
    </source>
</reference>
<proteinExistence type="predicted"/>
<dbReference type="SUPFAM" id="SSF111369">
    <property type="entry name" value="HlyD-like secretion proteins"/>
    <property type="match status" value="2"/>
</dbReference>
<dbReference type="EMBL" id="AGWB01000036">
    <property type="protein sequence ID" value="ENN90048.1"/>
    <property type="molecule type" value="Genomic_DNA"/>
</dbReference>
<dbReference type="AlphaFoldDB" id="N6UII6"/>
<dbReference type="Proteomes" id="UP000014026">
    <property type="component" value="Unassembled WGS sequence"/>
</dbReference>
<evidence type="ECO:0000256" key="1">
    <source>
        <dbReference type="SAM" id="Coils"/>
    </source>
</evidence>
<dbReference type="Gene3D" id="2.40.50.100">
    <property type="match status" value="1"/>
</dbReference>
<feature type="domain" description="Multidrug resistance protein MdtA-like barrel-sandwich hybrid" evidence="3">
    <location>
        <begin position="51"/>
        <end position="227"/>
    </location>
</feature>
<feature type="transmembrane region" description="Helical" evidence="2">
    <location>
        <begin position="12"/>
        <end position="28"/>
    </location>
</feature>
<dbReference type="HOGENOM" id="CLU_018816_15_1_5"/>
<keyword evidence="2" id="KW-1133">Transmembrane helix</keyword>
<dbReference type="InterPro" id="IPR050739">
    <property type="entry name" value="MFP"/>
</dbReference>
<gene>
    <name evidence="5" type="ORF">m02_12490</name>
</gene>
<evidence type="ECO:0000313" key="6">
    <source>
        <dbReference type="Proteomes" id="UP000014026"/>
    </source>
</evidence>
<dbReference type="Pfam" id="PF25954">
    <property type="entry name" value="Beta-barrel_RND_2"/>
    <property type="match status" value="1"/>
</dbReference>
<dbReference type="PANTHER" id="PTHR30386">
    <property type="entry name" value="MEMBRANE FUSION SUBUNIT OF EMRAB-TOLC MULTIDRUG EFFLUX PUMP"/>
    <property type="match status" value="1"/>
</dbReference>
<keyword evidence="2" id="KW-0472">Membrane</keyword>
<comment type="caution">
    <text evidence="5">The sequence shown here is derived from an EMBL/GenBank/DDBJ whole genome shotgun (WGS) entry which is preliminary data.</text>
</comment>
<name>N6UII6_9HYPH</name>
<feature type="coiled-coil region" evidence="1">
    <location>
        <begin position="103"/>
        <end position="130"/>
    </location>
</feature>
<feature type="domain" description="CusB-like beta-barrel" evidence="4">
    <location>
        <begin position="231"/>
        <end position="274"/>
    </location>
</feature>
<accession>N6UII6</accession>
<dbReference type="PATRIC" id="fig|1094492.3.peg.1361"/>
<dbReference type="PANTHER" id="PTHR30386:SF24">
    <property type="entry name" value="MULTIDRUG RESISTANCE EFFLUX PUMP"/>
    <property type="match status" value="1"/>
</dbReference>
<keyword evidence="1" id="KW-0175">Coiled coil</keyword>
<evidence type="ECO:0000259" key="3">
    <source>
        <dbReference type="Pfam" id="PF25917"/>
    </source>
</evidence>
<dbReference type="Pfam" id="PF25917">
    <property type="entry name" value="BSH_RND"/>
    <property type="match status" value="1"/>
</dbReference>
<evidence type="ECO:0000256" key="2">
    <source>
        <dbReference type="SAM" id="Phobius"/>
    </source>
</evidence>
<keyword evidence="2" id="KW-0812">Transmembrane</keyword>
<dbReference type="InterPro" id="IPR058792">
    <property type="entry name" value="Beta-barrel_RND_2"/>
</dbReference>
<sequence length="326" mass="35618">MIRALRSKSTIVAFISGVAGILLILWAWKLPPFVSTVQITDNASVKGNVTLVSPQISGVVTHIYVQDYQRVEKGTVLFELDDTLFRQQLSQAQAIFDSKNAKLASVSLQARLLQEEIDTAESELTRLQKLSNVTSEMKNLRVEEVRSPSSLSQLLAALELKRRLQKQLDLERQSLQSDVAGAKVGVELAQLNLAHTKIVSPCAGQVGLVGARVGQYVLPGTQLVAVISDDIWIVANYKETQLAHMRIGQPVVFFVDALNNQKLTGRVVRFAPATGSEFSLLKTNAAVGNFTKIAQRISVRIDLDPGQIGAERLIPGMSVVTYVDTS</sequence>
<evidence type="ECO:0000313" key="5">
    <source>
        <dbReference type="EMBL" id="ENN90048.1"/>
    </source>
</evidence>
<dbReference type="Gene3D" id="2.40.30.170">
    <property type="match status" value="1"/>
</dbReference>